<evidence type="ECO:0000256" key="4">
    <source>
        <dbReference type="ARBA" id="ARBA00022989"/>
    </source>
</evidence>
<comment type="similarity">
    <text evidence="7 10">Belongs to the fluoride channel Fluc/FEX (TC 1.A.43) family.</text>
</comment>
<keyword evidence="2 10" id="KW-1003">Cell membrane</keyword>
<dbReference type="EMBL" id="JAUIYO010000003">
    <property type="protein sequence ID" value="MFK2825292.1"/>
    <property type="molecule type" value="Genomic_DNA"/>
</dbReference>
<comment type="activity regulation">
    <text evidence="10">Na(+) is not transported, but it plays an essential structural role and its presence is essential for fluoride channel function.</text>
</comment>
<comment type="caution">
    <text evidence="11">The sequence shown here is derived from an EMBL/GenBank/DDBJ whole genome shotgun (WGS) entry which is preliminary data.</text>
</comment>
<evidence type="ECO:0000256" key="5">
    <source>
        <dbReference type="ARBA" id="ARBA00023136"/>
    </source>
</evidence>
<feature type="transmembrane region" description="Helical" evidence="10">
    <location>
        <begin position="30"/>
        <end position="51"/>
    </location>
</feature>
<dbReference type="PANTHER" id="PTHR28259">
    <property type="entry name" value="FLUORIDE EXPORT PROTEIN 1-RELATED"/>
    <property type="match status" value="1"/>
</dbReference>
<keyword evidence="12" id="KW-1185">Reference proteome</keyword>
<feature type="transmembrane region" description="Helical" evidence="10">
    <location>
        <begin position="63"/>
        <end position="79"/>
    </location>
</feature>
<evidence type="ECO:0000256" key="6">
    <source>
        <dbReference type="ARBA" id="ARBA00023303"/>
    </source>
</evidence>
<dbReference type="Proteomes" id="UP001619911">
    <property type="component" value="Unassembled WGS sequence"/>
</dbReference>
<feature type="binding site" evidence="10">
    <location>
        <position position="74"/>
    </location>
    <ligand>
        <name>Na(+)</name>
        <dbReference type="ChEBI" id="CHEBI:29101"/>
        <note>structural</note>
    </ligand>
</feature>
<dbReference type="RefSeq" id="WP_404315736.1">
    <property type="nucleotide sequence ID" value="NZ_JAUIYO010000003.1"/>
</dbReference>
<dbReference type="PANTHER" id="PTHR28259:SF1">
    <property type="entry name" value="FLUORIDE EXPORT PROTEIN 1-RELATED"/>
    <property type="match status" value="1"/>
</dbReference>
<comment type="function">
    <text evidence="9 10">Fluoride-specific ion channel. Important for reducing fluoride concentration in the cell, thus reducing its toxicity.</text>
</comment>
<reference evidence="11 12" key="1">
    <citation type="submission" date="2023-07" db="EMBL/GenBank/DDBJ databases">
        <title>Bacillus lucianemedeirus sp. nov, a new species isolated from an immunobiological production facility.</title>
        <authorList>
            <person name="Costa L.V."/>
            <person name="Miranda R.V.S.L."/>
            <person name="Brandao M.L.L."/>
            <person name="Reis C.M.F."/>
            <person name="Frazao A.M."/>
            <person name="Cruz F.V."/>
            <person name="Baio P.V.P."/>
            <person name="Veras J.F.C."/>
            <person name="Ramos J.N."/>
            <person name="Vieira V."/>
        </authorList>
    </citation>
    <scope>NUCLEOTIDE SEQUENCE [LARGE SCALE GENOMIC DNA]</scope>
    <source>
        <strain evidence="11 12">B190/17</strain>
    </source>
</reference>
<dbReference type="Pfam" id="PF02537">
    <property type="entry name" value="CRCB"/>
    <property type="match status" value="1"/>
</dbReference>
<evidence type="ECO:0000256" key="7">
    <source>
        <dbReference type="ARBA" id="ARBA00035120"/>
    </source>
</evidence>
<dbReference type="InterPro" id="IPR003691">
    <property type="entry name" value="FluC"/>
</dbReference>
<dbReference type="HAMAP" id="MF_00454">
    <property type="entry name" value="FluC"/>
    <property type="match status" value="1"/>
</dbReference>
<evidence type="ECO:0000256" key="9">
    <source>
        <dbReference type="ARBA" id="ARBA00049940"/>
    </source>
</evidence>
<keyword evidence="3 10" id="KW-0812">Transmembrane</keyword>
<keyword evidence="10" id="KW-0479">Metal-binding</keyword>
<keyword evidence="10" id="KW-0915">Sodium</keyword>
<organism evidence="11 12">
    <name type="scientific">Bacillus lumedeiriae</name>
    <dbReference type="NCBI Taxonomy" id="3058829"/>
    <lineage>
        <taxon>Bacteria</taxon>
        <taxon>Bacillati</taxon>
        <taxon>Bacillota</taxon>
        <taxon>Bacilli</taxon>
        <taxon>Bacillales</taxon>
        <taxon>Bacillaceae</taxon>
        <taxon>Bacillus</taxon>
    </lineage>
</organism>
<keyword evidence="4 10" id="KW-1133">Transmembrane helix</keyword>
<feature type="binding site" evidence="10">
    <location>
        <position position="77"/>
    </location>
    <ligand>
        <name>Na(+)</name>
        <dbReference type="ChEBI" id="CHEBI:29101"/>
        <note>structural</note>
    </ligand>
</feature>
<accession>A0ABW8I770</accession>
<keyword evidence="10" id="KW-0813">Transport</keyword>
<keyword evidence="5 10" id="KW-0472">Membrane</keyword>
<gene>
    <name evidence="10 11" type="primary">crcB</name>
    <name evidence="10" type="synonym">fluC</name>
    <name evidence="11" type="ORF">QYG89_06280</name>
</gene>
<comment type="subcellular location">
    <subcellularLocation>
        <location evidence="1 10">Cell membrane</location>
        <topology evidence="1 10">Multi-pass membrane protein</topology>
    </subcellularLocation>
</comment>
<evidence type="ECO:0000256" key="10">
    <source>
        <dbReference type="HAMAP-Rule" id="MF_00454"/>
    </source>
</evidence>
<evidence type="ECO:0000256" key="8">
    <source>
        <dbReference type="ARBA" id="ARBA00035585"/>
    </source>
</evidence>
<evidence type="ECO:0000313" key="12">
    <source>
        <dbReference type="Proteomes" id="UP001619911"/>
    </source>
</evidence>
<keyword evidence="6 10" id="KW-0407">Ion channel</keyword>
<evidence type="ECO:0000313" key="11">
    <source>
        <dbReference type="EMBL" id="MFK2825292.1"/>
    </source>
</evidence>
<sequence length="119" mass="12577">MIWLIGLGGSLGAAARYLLGNLVNKKAKNIYPFPAGTWVINVTGSFLLGWIANLHLTGGIDDWVWLFGGVGFCGAYTTFSTFGNETITLIQSNQMKSAVIYVMTSVIVGCVSAAVGLAI</sequence>
<protein>
    <recommendedName>
        <fullName evidence="10">Fluoride-specific ion channel FluC</fullName>
    </recommendedName>
</protein>
<dbReference type="NCBIfam" id="TIGR00494">
    <property type="entry name" value="crcB"/>
    <property type="match status" value="1"/>
</dbReference>
<name>A0ABW8I770_9BACI</name>
<proteinExistence type="inferred from homology"/>
<evidence type="ECO:0000256" key="2">
    <source>
        <dbReference type="ARBA" id="ARBA00022475"/>
    </source>
</evidence>
<evidence type="ECO:0000256" key="3">
    <source>
        <dbReference type="ARBA" id="ARBA00022692"/>
    </source>
</evidence>
<comment type="catalytic activity">
    <reaction evidence="8">
        <text>fluoride(in) = fluoride(out)</text>
        <dbReference type="Rhea" id="RHEA:76159"/>
        <dbReference type="ChEBI" id="CHEBI:17051"/>
    </reaction>
    <physiologicalReaction direction="left-to-right" evidence="8">
        <dbReference type="Rhea" id="RHEA:76160"/>
    </physiologicalReaction>
</comment>
<feature type="transmembrane region" description="Helical" evidence="10">
    <location>
        <begin position="99"/>
        <end position="118"/>
    </location>
</feature>
<evidence type="ECO:0000256" key="1">
    <source>
        <dbReference type="ARBA" id="ARBA00004651"/>
    </source>
</evidence>
<keyword evidence="10" id="KW-0406">Ion transport</keyword>